<evidence type="ECO:0000313" key="2">
    <source>
        <dbReference type="Proteomes" id="UP001061991"/>
    </source>
</evidence>
<keyword evidence="2" id="KW-1185">Reference proteome</keyword>
<dbReference type="EMBL" id="CP104972">
    <property type="protein sequence ID" value="UXN58396.1"/>
    <property type="molecule type" value="Genomic_DNA"/>
</dbReference>
<gene>
    <name evidence="1" type="ORF">N8E88_10090</name>
</gene>
<name>A0ACD4CXW3_9HYPH</name>
<keyword evidence="1" id="KW-0614">Plasmid</keyword>
<dbReference type="Proteomes" id="UP001061991">
    <property type="component" value="Plasmid p_unnamed1"/>
</dbReference>
<evidence type="ECO:0000313" key="1">
    <source>
        <dbReference type="EMBL" id="UXN58396.1"/>
    </source>
</evidence>
<accession>A0ACD4CXW3</accession>
<geneLocation type="plasmid" evidence="1 2">
    <name>p_unnamed1</name>
</geneLocation>
<reference evidence="1" key="1">
    <citation type="submission" date="2022-09" db="EMBL/GenBank/DDBJ databases">
        <title>Interaction between co-microsymbionts with complementary sets of symbiotic genes in legume-rhizobium systems.</title>
        <authorList>
            <person name="Safronova V."/>
            <person name="Sazanova A."/>
            <person name="Afonin A."/>
            <person name="Chirak E."/>
        </authorList>
    </citation>
    <scope>NUCLEOTIDE SEQUENCE</scope>
    <source>
        <strain evidence="1">A18/3m</strain>
    </source>
</reference>
<organism evidence="1 2">
    <name type="scientific">Phyllobacterium zundukense</name>
    <dbReference type="NCBI Taxonomy" id="1867719"/>
    <lineage>
        <taxon>Bacteria</taxon>
        <taxon>Pseudomonadati</taxon>
        <taxon>Pseudomonadota</taxon>
        <taxon>Alphaproteobacteria</taxon>
        <taxon>Hyphomicrobiales</taxon>
        <taxon>Phyllobacteriaceae</taxon>
        <taxon>Phyllobacterium</taxon>
    </lineage>
</organism>
<proteinExistence type="predicted"/>
<sequence>MVRGDFDVARVEIQDIQSICSATIWRISSRVNPDASIWRGLVIFLGNMFGILGSIERGLTALCFISILFCILESIRRAASPAAVHFENPSNTSKGEVCCVNVSIQTLSGAVKVLRSIGACRNGRTNLVDQPYMVRESHISRAQALQSCALRSHQE</sequence>
<protein>
    <submittedName>
        <fullName evidence="1">Uncharacterized protein</fullName>
    </submittedName>
</protein>